<dbReference type="AlphaFoldDB" id="A0A423UC46"/>
<evidence type="ECO:0000313" key="1">
    <source>
        <dbReference type="EMBL" id="ROT86282.1"/>
    </source>
</evidence>
<evidence type="ECO:0000313" key="2">
    <source>
        <dbReference type="Proteomes" id="UP000285266"/>
    </source>
</evidence>
<dbReference type="EMBL" id="QRAJ01000013">
    <property type="protein sequence ID" value="ROT86282.1"/>
    <property type="molecule type" value="Genomic_DNA"/>
</dbReference>
<protein>
    <submittedName>
        <fullName evidence="1">Uncharacterized protein</fullName>
    </submittedName>
</protein>
<dbReference type="Proteomes" id="UP000285266">
    <property type="component" value="Unassembled WGS sequence"/>
</dbReference>
<reference evidence="1 2" key="1">
    <citation type="submission" date="2018-07" db="EMBL/GenBank/DDBJ databases">
        <title>The role of parmesan cheese in vectoring bovine microbiota.</title>
        <authorList>
            <person name="Lugli G.A."/>
            <person name="Milani C."/>
        </authorList>
    </citation>
    <scope>NUCLEOTIDE SEQUENCE [LARGE SCALE GENOMIC DNA]</scope>
    <source>
        <strain evidence="1 2">BMONG18</strain>
    </source>
</reference>
<name>A0A423UC46_9BIFI</name>
<organism evidence="1 2">
    <name type="scientific">Bifidobacterium mongoliense</name>
    <dbReference type="NCBI Taxonomy" id="518643"/>
    <lineage>
        <taxon>Bacteria</taxon>
        <taxon>Bacillati</taxon>
        <taxon>Actinomycetota</taxon>
        <taxon>Actinomycetes</taxon>
        <taxon>Bifidobacteriales</taxon>
        <taxon>Bifidobacteriaceae</taxon>
        <taxon>Bifidobacterium</taxon>
    </lineage>
</organism>
<dbReference type="RefSeq" id="WP_123645347.1">
    <property type="nucleotide sequence ID" value="NZ_QRAJ01000013.1"/>
</dbReference>
<sequence length="93" mass="10340">MTQNKKLFDYDPMMYDVMRESATRLGGEYIDLANHARTAAEREAFLAADRGVQREAQQVDIYDADAVKAKTGEFAARLGAIEAAAVRREPVMA</sequence>
<accession>A0A423UC46</accession>
<proteinExistence type="predicted"/>
<gene>
    <name evidence="1" type="ORF">BMONG18_1602</name>
</gene>
<comment type="caution">
    <text evidence="1">The sequence shown here is derived from an EMBL/GenBank/DDBJ whole genome shotgun (WGS) entry which is preliminary data.</text>
</comment>